<protein>
    <recommendedName>
        <fullName evidence="5">GLPGLI family protein</fullName>
    </recommendedName>
</protein>
<dbReference type="Proteomes" id="UP001304515">
    <property type="component" value="Chromosome"/>
</dbReference>
<sequence>MKKIFYSLKVSILFLSMTIPIVAQKNSVELSFESVEIDTTSINAFEGVKNAKFKLDYYHTDGYSTGNRYWYEVVIIDSLMILNFKSPDNDDWNYINYQKQVVLGDDALEAIKSKISETKLKQKTKGIPIPPGTGYGADRLYIEGDEIEIAGGTVYMCVGEEMPLENIDKRISLEKKLSSTISGDFQTFFNLLEKLFTDLPMLMKSKDKE</sequence>
<evidence type="ECO:0008006" key="5">
    <source>
        <dbReference type="Google" id="ProtNLM"/>
    </source>
</evidence>
<evidence type="ECO:0000313" key="3">
    <source>
        <dbReference type="EMBL" id="WNM21482.1"/>
    </source>
</evidence>
<accession>A0AA96F2I7</accession>
<feature type="signal peptide" evidence="1">
    <location>
        <begin position="1"/>
        <end position="25"/>
    </location>
</feature>
<dbReference type="EMBL" id="CP134878">
    <property type="protein sequence ID" value="WNM20093.1"/>
    <property type="molecule type" value="Genomic_DNA"/>
</dbReference>
<dbReference type="RefSeq" id="WP_313325214.1">
    <property type="nucleotide sequence ID" value="NZ_CP134878.1"/>
</dbReference>
<dbReference type="KEGG" id="fcj:RN605_12460"/>
<feature type="chain" id="PRO_5044705223" description="GLPGLI family protein" evidence="1">
    <location>
        <begin position="26"/>
        <end position="209"/>
    </location>
</feature>
<evidence type="ECO:0000256" key="1">
    <source>
        <dbReference type="SAM" id="SignalP"/>
    </source>
</evidence>
<evidence type="ECO:0000313" key="2">
    <source>
        <dbReference type="EMBL" id="WNM20093.1"/>
    </source>
</evidence>
<keyword evidence="1" id="KW-0732">Signal</keyword>
<dbReference type="AlphaFoldDB" id="A0AA96EZF0"/>
<dbReference type="EMBL" id="CP134890">
    <property type="protein sequence ID" value="WNM21482.1"/>
    <property type="molecule type" value="Genomic_DNA"/>
</dbReference>
<name>A0AA96EZF0_9FLAO</name>
<proteinExistence type="predicted"/>
<evidence type="ECO:0000313" key="4">
    <source>
        <dbReference type="Proteomes" id="UP001304515"/>
    </source>
</evidence>
<gene>
    <name evidence="3" type="ORF">RN605_12460</name>
    <name evidence="2" type="ORF">RN608_05290</name>
</gene>
<accession>A0AA96EZF0</accession>
<organism evidence="2">
    <name type="scientific">Flavobacterium capsici</name>
    <dbReference type="NCBI Taxonomy" id="3075618"/>
    <lineage>
        <taxon>Bacteria</taxon>
        <taxon>Pseudomonadati</taxon>
        <taxon>Bacteroidota</taxon>
        <taxon>Flavobacteriia</taxon>
        <taxon>Flavobacteriales</taxon>
        <taxon>Flavobacteriaceae</taxon>
        <taxon>Flavobacterium</taxon>
    </lineage>
</organism>
<keyword evidence="4" id="KW-1185">Reference proteome</keyword>
<reference evidence="2 4" key="1">
    <citation type="submission" date="2023-09" db="EMBL/GenBank/DDBJ databases">
        <title>Flavobacterium sp. a novel bacteria isolate from Pepper rhizosphere.</title>
        <authorList>
            <person name="Peng Y."/>
            <person name="Lee J."/>
        </authorList>
    </citation>
    <scope>NUCLEOTIDE SEQUENCE</scope>
    <source>
        <strain evidence="2">PMR2A8</strain>
        <strain evidence="3 4">PMTSA4</strain>
    </source>
</reference>